<feature type="transmembrane region" description="Helical" evidence="8">
    <location>
        <begin position="68"/>
        <end position="89"/>
    </location>
</feature>
<dbReference type="PANTHER" id="PTHR24421">
    <property type="entry name" value="NITRATE/NITRITE SENSOR PROTEIN NARX-RELATED"/>
    <property type="match status" value="1"/>
</dbReference>
<keyword evidence="11" id="KW-1185">Reference proteome</keyword>
<evidence type="ECO:0000256" key="4">
    <source>
        <dbReference type="ARBA" id="ARBA00022692"/>
    </source>
</evidence>
<dbReference type="AlphaFoldDB" id="A0A5B1L5P1"/>
<comment type="subcellular location">
    <subcellularLocation>
        <location evidence="1">Membrane</location>
    </subcellularLocation>
</comment>
<evidence type="ECO:0000259" key="9">
    <source>
        <dbReference type="PROSITE" id="PS50885"/>
    </source>
</evidence>
<dbReference type="GO" id="GO:0000160">
    <property type="term" value="P:phosphorelay signal transduction system"/>
    <property type="evidence" value="ECO:0007669"/>
    <property type="project" value="UniProtKB-KW"/>
</dbReference>
<keyword evidence="8" id="KW-0472">Membrane</keyword>
<comment type="caution">
    <text evidence="10">The sequence shown here is derived from an EMBL/GenBank/DDBJ whole genome shotgun (WGS) entry which is preliminary data.</text>
</comment>
<keyword evidence="6 8" id="KW-1133">Transmembrane helix</keyword>
<keyword evidence="5" id="KW-0418">Kinase</keyword>
<dbReference type="CDD" id="cd16917">
    <property type="entry name" value="HATPase_UhpB-NarQ-NarX-like"/>
    <property type="match status" value="1"/>
</dbReference>
<accession>A0A5B1L5P1</accession>
<evidence type="ECO:0000256" key="7">
    <source>
        <dbReference type="ARBA" id="ARBA00023012"/>
    </source>
</evidence>
<dbReference type="SMART" id="SM00387">
    <property type="entry name" value="HATPase_c"/>
    <property type="match status" value="1"/>
</dbReference>
<dbReference type="GO" id="GO:0016020">
    <property type="term" value="C:membrane"/>
    <property type="evidence" value="ECO:0007669"/>
    <property type="project" value="UniProtKB-SubCell"/>
</dbReference>
<evidence type="ECO:0000256" key="2">
    <source>
        <dbReference type="ARBA" id="ARBA00022553"/>
    </source>
</evidence>
<dbReference type="InterPro" id="IPR036890">
    <property type="entry name" value="HATPase_C_sf"/>
</dbReference>
<dbReference type="Pfam" id="PF00672">
    <property type="entry name" value="HAMP"/>
    <property type="match status" value="1"/>
</dbReference>
<dbReference type="Gene3D" id="6.10.340.10">
    <property type="match status" value="1"/>
</dbReference>
<gene>
    <name evidence="10" type="ORF">F0U44_19535</name>
</gene>
<keyword evidence="2" id="KW-0597">Phosphoprotein</keyword>
<dbReference type="RefSeq" id="WP_149730061.1">
    <property type="nucleotide sequence ID" value="NZ_VUJV01000008.1"/>
</dbReference>
<dbReference type="PROSITE" id="PS50885">
    <property type="entry name" value="HAMP"/>
    <property type="match status" value="1"/>
</dbReference>
<dbReference type="SUPFAM" id="SSF55874">
    <property type="entry name" value="ATPase domain of HSP90 chaperone/DNA topoisomerase II/histidine kinase"/>
    <property type="match status" value="1"/>
</dbReference>
<dbReference type="InterPro" id="IPR003594">
    <property type="entry name" value="HATPase_dom"/>
</dbReference>
<evidence type="ECO:0000256" key="8">
    <source>
        <dbReference type="SAM" id="Phobius"/>
    </source>
</evidence>
<keyword evidence="4 8" id="KW-0812">Transmembrane</keyword>
<feature type="transmembrane region" description="Helical" evidence="8">
    <location>
        <begin position="232"/>
        <end position="256"/>
    </location>
</feature>
<dbReference type="Pfam" id="PF02518">
    <property type="entry name" value="HATPase_c"/>
    <property type="match status" value="1"/>
</dbReference>
<evidence type="ECO:0000256" key="5">
    <source>
        <dbReference type="ARBA" id="ARBA00022777"/>
    </source>
</evidence>
<feature type="transmembrane region" description="Helical" evidence="8">
    <location>
        <begin position="120"/>
        <end position="140"/>
    </location>
</feature>
<dbReference type="GO" id="GO:0016301">
    <property type="term" value="F:kinase activity"/>
    <property type="evidence" value="ECO:0007669"/>
    <property type="project" value="UniProtKB-KW"/>
</dbReference>
<evidence type="ECO:0000256" key="1">
    <source>
        <dbReference type="ARBA" id="ARBA00004370"/>
    </source>
</evidence>
<feature type="transmembrane region" description="Helical" evidence="8">
    <location>
        <begin position="34"/>
        <end position="56"/>
    </location>
</feature>
<dbReference type="Proteomes" id="UP000325003">
    <property type="component" value="Unassembled WGS sequence"/>
</dbReference>
<feature type="domain" description="HAMP" evidence="9">
    <location>
        <begin position="258"/>
        <end position="310"/>
    </location>
</feature>
<evidence type="ECO:0000256" key="3">
    <source>
        <dbReference type="ARBA" id="ARBA00022679"/>
    </source>
</evidence>
<keyword evidence="3" id="KW-0808">Transferase</keyword>
<dbReference type="CDD" id="cd06225">
    <property type="entry name" value="HAMP"/>
    <property type="match status" value="1"/>
</dbReference>
<dbReference type="InterPro" id="IPR003660">
    <property type="entry name" value="HAMP_dom"/>
</dbReference>
<dbReference type="InterPro" id="IPR050482">
    <property type="entry name" value="Sensor_HK_TwoCompSys"/>
</dbReference>
<evidence type="ECO:0000313" key="10">
    <source>
        <dbReference type="EMBL" id="KAA1415835.1"/>
    </source>
</evidence>
<evidence type="ECO:0000256" key="6">
    <source>
        <dbReference type="ARBA" id="ARBA00022989"/>
    </source>
</evidence>
<keyword evidence="7" id="KW-0902">Two-component regulatory system</keyword>
<feature type="transmembrane region" description="Helical" evidence="8">
    <location>
        <begin position="152"/>
        <end position="173"/>
    </location>
</feature>
<sequence length="515" mass="56276">MVTASSHDVRRGQPWLDALYDASYLRLRERYVEIWLIVSGSGIVLVAWPAQFWTLHPLWGPGPGTARAFALTMICGVLITAFLMPWTALRPFRPISQFLRGEEVDPAEVWYAAVRRVPRVSMTCTAAYCCVGNVAAVIAVGEPRHFTPAEYVSGWLVASIITSAAGFFFVLIWEVAFRPVLREVQPLLPADFEPGRSWLTLGRRSALATASVMAYTGAAVSSLVSATTDRELAMAIAVVATIGSAVTFGGLITGLVSHSIFSRVSELMIAIERIGQREHGIRVAVHAGDELDDAAISLNRMAERIEADETAVRASRARLASVADRERQRMERDLRRRVLARLQRITDDVAEVEEQLGDREALHSLCATVRASVADAEREIQRLARGVYPAELTEAGLDAALTATTERMVLPSEVLSPGVGRFDRLNESSVYFCCNEALQNAAKHAGPDATVEVRLSRDDRRVYFEVVDTGRGFEVNGRGRGLQNMRDRIRAVGGDLVVVSAADGLGTTVSGWVPT</sequence>
<reference evidence="10 11" key="1">
    <citation type="submission" date="2019-09" db="EMBL/GenBank/DDBJ databases">
        <title>Nocardioides panacisoli sp. nov., isolated from the soil of a ginseng field.</title>
        <authorList>
            <person name="Cho C."/>
        </authorList>
    </citation>
    <scope>NUCLEOTIDE SEQUENCE [LARGE SCALE GENOMIC DNA]</scope>
    <source>
        <strain evidence="10 11">BN130099</strain>
    </source>
</reference>
<dbReference type="Gene3D" id="3.30.565.10">
    <property type="entry name" value="Histidine kinase-like ATPase, C-terminal domain"/>
    <property type="match status" value="1"/>
</dbReference>
<dbReference type="EMBL" id="VUJV01000008">
    <property type="protein sequence ID" value="KAA1415835.1"/>
    <property type="molecule type" value="Genomic_DNA"/>
</dbReference>
<organism evidence="10 11">
    <name type="scientific">Nocardioides humilatus</name>
    <dbReference type="NCBI Taxonomy" id="2607660"/>
    <lineage>
        <taxon>Bacteria</taxon>
        <taxon>Bacillati</taxon>
        <taxon>Actinomycetota</taxon>
        <taxon>Actinomycetes</taxon>
        <taxon>Propionibacteriales</taxon>
        <taxon>Nocardioidaceae</taxon>
        <taxon>Nocardioides</taxon>
    </lineage>
</organism>
<name>A0A5B1L5P1_9ACTN</name>
<protein>
    <submittedName>
        <fullName evidence="10">HAMP domain-containing protein</fullName>
    </submittedName>
</protein>
<reference evidence="10 11" key="2">
    <citation type="submission" date="2019-09" db="EMBL/GenBank/DDBJ databases">
        <authorList>
            <person name="Jin C."/>
        </authorList>
    </citation>
    <scope>NUCLEOTIDE SEQUENCE [LARGE SCALE GENOMIC DNA]</scope>
    <source>
        <strain evidence="10 11">BN130099</strain>
    </source>
</reference>
<proteinExistence type="predicted"/>
<evidence type="ECO:0000313" key="11">
    <source>
        <dbReference type="Proteomes" id="UP000325003"/>
    </source>
</evidence>